<accession>E0I8D1</accession>
<dbReference type="AlphaFoldDB" id="E0I8D1"/>
<dbReference type="Proteomes" id="UP000005387">
    <property type="component" value="Unassembled WGS sequence"/>
</dbReference>
<evidence type="ECO:0000313" key="2">
    <source>
        <dbReference type="Proteomes" id="UP000005387"/>
    </source>
</evidence>
<keyword evidence="2" id="KW-1185">Reference proteome</keyword>
<proteinExistence type="predicted"/>
<gene>
    <name evidence="1" type="ORF">PaecuDRAFT_1882</name>
</gene>
<dbReference type="EMBL" id="AEDD01000004">
    <property type="protein sequence ID" value="EFM11436.1"/>
    <property type="molecule type" value="Genomic_DNA"/>
</dbReference>
<sequence length="92" mass="10708">MITRCTVPLVSAWTGEVTSYVAASKVDRNIITTYVRFLTFFTWHFSVVSDFLFSVFIKCRGKPNEINKFGSILFYHLTVRRSEFELKSPCRV</sequence>
<evidence type="ECO:0000313" key="1">
    <source>
        <dbReference type="EMBL" id="EFM11436.1"/>
    </source>
</evidence>
<protein>
    <submittedName>
        <fullName evidence="1">Uncharacterized protein</fullName>
    </submittedName>
</protein>
<name>E0I8D1_9BACL</name>
<organism evidence="1 2">
    <name type="scientific">Paenibacillus curdlanolyticus YK9</name>
    <dbReference type="NCBI Taxonomy" id="717606"/>
    <lineage>
        <taxon>Bacteria</taxon>
        <taxon>Bacillati</taxon>
        <taxon>Bacillota</taxon>
        <taxon>Bacilli</taxon>
        <taxon>Bacillales</taxon>
        <taxon>Paenibacillaceae</taxon>
        <taxon>Paenibacillus</taxon>
    </lineage>
</organism>
<reference evidence="1 2" key="1">
    <citation type="submission" date="2010-07" db="EMBL/GenBank/DDBJ databases">
        <title>The draft genome of Paenibacillus curdlanolyticus YK9.</title>
        <authorList>
            <consortium name="US DOE Joint Genome Institute (JGI-PGF)"/>
            <person name="Lucas S."/>
            <person name="Copeland A."/>
            <person name="Lapidus A."/>
            <person name="Cheng J.-F."/>
            <person name="Bruce D."/>
            <person name="Goodwin L."/>
            <person name="Pitluck S."/>
            <person name="Land M.L."/>
            <person name="Hauser L."/>
            <person name="Chang Y.-J."/>
            <person name="Jeffries C."/>
            <person name="Anderson I.J."/>
            <person name="Johnson E."/>
            <person name="Loganathan U."/>
            <person name="Mulhopadhyay B."/>
            <person name="Kyrpides N."/>
            <person name="Woyke T.J."/>
        </authorList>
    </citation>
    <scope>NUCLEOTIDE SEQUENCE [LARGE SCALE GENOMIC DNA]</scope>
    <source>
        <strain evidence="1 2">YK9</strain>
    </source>
</reference>